<evidence type="ECO:0000256" key="3">
    <source>
        <dbReference type="ARBA" id="ARBA00022452"/>
    </source>
</evidence>
<keyword evidence="10" id="KW-1185">Reference proteome</keyword>
<dbReference type="Proteomes" id="UP000664293">
    <property type="component" value="Unassembled WGS sequence"/>
</dbReference>
<evidence type="ECO:0000256" key="6">
    <source>
        <dbReference type="ARBA" id="ARBA00023136"/>
    </source>
</evidence>
<name>A0ABS3E9W3_9GAMM</name>
<evidence type="ECO:0000313" key="9">
    <source>
        <dbReference type="EMBL" id="MBN8432108.1"/>
    </source>
</evidence>
<keyword evidence="7" id="KW-0998">Cell outer membrane</keyword>
<comment type="subcellular location">
    <subcellularLocation>
        <location evidence="1">Cell outer membrane</location>
        <topology evidence="1">Multi-pass membrane protein</topology>
    </subcellularLocation>
</comment>
<dbReference type="SUPFAM" id="SSF56935">
    <property type="entry name" value="Porins"/>
    <property type="match status" value="1"/>
</dbReference>
<comment type="similarity">
    <text evidence="2">Belongs to the OmpP1/FadL family.</text>
</comment>
<evidence type="ECO:0000256" key="4">
    <source>
        <dbReference type="ARBA" id="ARBA00022692"/>
    </source>
</evidence>
<dbReference type="RefSeq" id="WP_207003377.1">
    <property type="nucleotide sequence ID" value="NZ_JAEKJR010000002.1"/>
</dbReference>
<keyword evidence="6" id="KW-0472">Membrane</keyword>
<evidence type="ECO:0000313" key="10">
    <source>
        <dbReference type="Proteomes" id="UP000664293"/>
    </source>
</evidence>
<feature type="signal peptide" evidence="8">
    <location>
        <begin position="1"/>
        <end position="29"/>
    </location>
</feature>
<organism evidence="9 10">
    <name type="scientific">Microbulbifer salipaludis</name>
    <dbReference type="NCBI Taxonomy" id="187980"/>
    <lineage>
        <taxon>Bacteria</taxon>
        <taxon>Pseudomonadati</taxon>
        <taxon>Pseudomonadota</taxon>
        <taxon>Gammaproteobacteria</taxon>
        <taxon>Cellvibrionales</taxon>
        <taxon>Microbulbiferaceae</taxon>
        <taxon>Microbulbifer</taxon>
    </lineage>
</organism>
<evidence type="ECO:0000256" key="1">
    <source>
        <dbReference type="ARBA" id="ARBA00004571"/>
    </source>
</evidence>
<accession>A0ABS3E9W3</accession>
<comment type="caution">
    <text evidence="9">The sequence shown here is derived from an EMBL/GenBank/DDBJ whole genome shotgun (WGS) entry which is preliminary data.</text>
</comment>
<dbReference type="Pfam" id="PF03349">
    <property type="entry name" value="Toluene_X"/>
    <property type="match status" value="2"/>
</dbReference>
<protein>
    <submittedName>
        <fullName evidence="9">Outer membrane protein transport protein</fullName>
    </submittedName>
</protein>
<keyword evidence="3" id="KW-1134">Transmembrane beta strand</keyword>
<evidence type="ECO:0000256" key="5">
    <source>
        <dbReference type="ARBA" id="ARBA00022729"/>
    </source>
</evidence>
<reference evidence="9 10" key="1">
    <citation type="submission" date="2020-12" db="EMBL/GenBank/DDBJ databases">
        <title>Oil enriched cultivation method for isolating marine PHA-producing bacteria.</title>
        <authorList>
            <person name="Zheng W."/>
            <person name="Yu S."/>
            <person name="Huang Y."/>
        </authorList>
    </citation>
    <scope>NUCLEOTIDE SEQUENCE [LARGE SCALE GENOMIC DNA]</scope>
    <source>
        <strain evidence="9 10">SN0-2</strain>
    </source>
</reference>
<keyword evidence="5 8" id="KW-0732">Signal</keyword>
<dbReference type="EMBL" id="JAEKJR010000002">
    <property type="protein sequence ID" value="MBN8432108.1"/>
    <property type="molecule type" value="Genomic_DNA"/>
</dbReference>
<evidence type="ECO:0000256" key="2">
    <source>
        <dbReference type="ARBA" id="ARBA00008163"/>
    </source>
</evidence>
<sequence>MTIKSLRKAALATAICAVTGGTFSSGALAAGFALQESSTSGLGRAFAAENAIGDNAAILARNPAGSALFNEMAFSVGVTYVNPEIDAAGTTDYYSLTSAGPNLEASVFDRADDYASSAFVPNAYFAMPLDDCWSFGLAMNTDYGLETDFDSDWPVTHIADQTELLSVNIAPSVAFDWNNQFSVGVSVNFLYADATLKSKVPNNFVLDPLAEQILGGPASNAKLLDAEGDDWDVGWSIGALWRSVDGRTHIGVSYQSELDPEIEADVDSDLLRSATTGLPFNNERANLTLDLPDMFELGIYHRFHDEWGVAFGAMWTDWDDFERLEAFFPNQRVNGNPVPDYNPLKIKEENFKTGWRYSLGVEYYPCDEVTWRFGYAYDNGAARDGFNNDALAESQAVGFLPDGLPVTWRTLSIPDADRQWVTFGGTYKVNNQLSIDGGLAYLWGDDEPIQEFQALPLVPGVGLGTYFDGGTTNLEAWLIGASLNYSF</sequence>
<dbReference type="PANTHER" id="PTHR35093:SF8">
    <property type="entry name" value="OUTER MEMBRANE PROTEIN NMB0088-RELATED"/>
    <property type="match status" value="1"/>
</dbReference>
<dbReference type="InterPro" id="IPR005017">
    <property type="entry name" value="OMPP1/FadL/TodX"/>
</dbReference>
<evidence type="ECO:0000256" key="8">
    <source>
        <dbReference type="SAM" id="SignalP"/>
    </source>
</evidence>
<dbReference type="Gene3D" id="2.40.160.60">
    <property type="entry name" value="Outer membrane protein transport protein (OMPP1/FadL/TodX)"/>
    <property type="match status" value="1"/>
</dbReference>
<dbReference type="PANTHER" id="PTHR35093">
    <property type="entry name" value="OUTER MEMBRANE PROTEIN NMB0088-RELATED"/>
    <property type="match status" value="1"/>
</dbReference>
<feature type="chain" id="PRO_5046543321" evidence="8">
    <location>
        <begin position="30"/>
        <end position="487"/>
    </location>
</feature>
<evidence type="ECO:0000256" key="7">
    <source>
        <dbReference type="ARBA" id="ARBA00023237"/>
    </source>
</evidence>
<proteinExistence type="inferred from homology"/>
<keyword evidence="4" id="KW-0812">Transmembrane</keyword>
<gene>
    <name evidence="9" type="ORF">JF535_14740</name>
</gene>